<keyword evidence="6" id="KW-1185">Reference proteome</keyword>
<comment type="similarity">
    <text evidence="1 4">Belongs to the plant dirigent protein family.</text>
</comment>
<comment type="function">
    <text evidence="4">Dirigent proteins impart stereoselectivity on the phenoxy radical-coupling reaction, yielding optically active lignans from two molecules of coniferyl alcohol in the biosynthesis of lignans, flavonolignans, and alkaloids and thus plays a central role in plant secondary metabolism.</text>
</comment>
<evidence type="ECO:0000313" key="6">
    <source>
        <dbReference type="Proteomes" id="UP000734854"/>
    </source>
</evidence>
<reference evidence="5 6" key="1">
    <citation type="submission" date="2020-08" db="EMBL/GenBank/DDBJ databases">
        <title>Plant Genome Project.</title>
        <authorList>
            <person name="Zhang R.-G."/>
        </authorList>
    </citation>
    <scope>NUCLEOTIDE SEQUENCE [LARGE SCALE GENOMIC DNA]</scope>
    <source>
        <tissue evidence="5">Rhizome</tissue>
    </source>
</reference>
<comment type="caution">
    <text evidence="5">The sequence shown here is derived from an EMBL/GenBank/DDBJ whole genome shotgun (WGS) entry which is preliminary data.</text>
</comment>
<dbReference type="Gene3D" id="2.40.480.10">
    <property type="entry name" value="Allene oxide cyclase-like"/>
    <property type="match status" value="1"/>
</dbReference>
<comment type="subunit">
    <text evidence="2 4">Homodimer.</text>
</comment>
<gene>
    <name evidence="5" type="ORF">ZIOFF_010987</name>
</gene>
<sequence length="216" mass="23398">MANYTATPFTLLLRLLTTLVASFFLFLSPSSAALHAEAKHKAVTHKLHFFFHDVVSGRNATVAQIINPVKSPPTSTFLGMTNIMDDLLTEGPQPTSRPVGRAQGIYASSDFTEIAFLQIMNLVFTDGAYNGSSLTVVGRNPPLHDVREMPVVGGTGLFRFARGYAQAHTHTLSANGDAIVEYNVCEVKGHWIELEWESYLNVNSSSGPNLSGKSAA</sequence>
<keyword evidence="4" id="KW-0052">Apoplast</keyword>
<keyword evidence="3 4" id="KW-0964">Secreted</keyword>
<dbReference type="PANTHER" id="PTHR21495">
    <property type="entry name" value="NUCLEOPORIN-RELATED"/>
    <property type="match status" value="1"/>
</dbReference>
<keyword evidence="4" id="KW-0732">Signal</keyword>
<dbReference type="InterPro" id="IPR004265">
    <property type="entry name" value="Dirigent"/>
</dbReference>
<dbReference type="InterPro" id="IPR044859">
    <property type="entry name" value="Allene_oxi_cyc_Dirigent"/>
</dbReference>
<evidence type="ECO:0000256" key="2">
    <source>
        <dbReference type="ARBA" id="ARBA00011738"/>
    </source>
</evidence>
<dbReference type="EMBL" id="JACMSC010000003">
    <property type="protein sequence ID" value="KAG6528802.1"/>
    <property type="molecule type" value="Genomic_DNA"/>
</dbReference>
<feature type="signal peptide" evidence="4">
    <location>
        <begin position="1"/>
        <end position="32"/>
    </location>
</feature>
<evidence type="ECO:0000256" key="1">
    <source>
        <dbReference type="ARBA" id="ARBA00010746"/>
    </source>
</evidence>
<comment type="subcellular location">
    <subcellularLocation>
        <location evidence="4">Secreted</location>
        <location evidence="4">Extracellular space</location>
        <location evidence="4">Apoplast</location>
    </subcellularLocation>
</comment>
<evidence type="ECO:0000256" key="4">
    <source>
        <dbReference type="RuleBase" id="RU363099"/>
    </source>
</evidence>
<dbReference type="AlphaFoldDB" id="A0A8J5I2E9"/>
<proteinExistence type="inferred from homology"/>
<evidence type="ECO:0000313" key="5">
    <source>
        <dbReference type="EMBL" id="KAG6528802.1"/>
    </source>
</evidence>
<feature type="chain" id="PRO_5035340012" description="Dirigent protein" evidence="4">
    <location>
        <begin position="33"/>
        <end position="216"/>
    </location>
</feature>
<organism evidence="5 6">
    <name type="scientific">Zingiber officinale</name>
    <name type="common">Ginger</name>
    <name type="synonym">Amomum zingiber</name>
    <dbReference type="NCBI Taxonomy" id="94328"/>
    <lineage>
        <taxon>Eukaryota</taxon>
        <taxon>Viridiplantae</taxon>
        <taxon>Streptophyta</taxon>
        <taxon>Embryophyta</taxon>
        <taxon>Tracheophyta</taxon>
        <taxon>Spermatophyta</taxon>
        <taxon>Magnoliopsida</taxon>
        <taxon>Liliopsida</taxon>
        <taxon>Zingiberales</taxon>
        <taxon>Zingiberaceae</taxon>
        <taxon>Zingiber</taxon>
    </lineage>
</organism>
<dbReference type="GO" id="GO:0009699">
    <property type="term" value="P:phenylpropanoid biosynthetic process"/>
    <property type="evidence" value="ECO:0007669"/>
    <property type="project" value="UniProtKB-ARBA"/>
</dbReference>
<name>A0A8J5I2E9_ZINOF</name>
<protein>
    <recommendedName>
        <fullName evidence="4">Dirigent protein</fullName>
    </recommendedName>
</protein>
<evidence type="ECO:0000256" key="3">
    <source>
        <dbReference type="ARBA" id="ARBA00022525"/>
    </source>
</evidence>
<dbReference type="Proteomes" id="UP000734854">
    <property type="component" value="Unassembled WGS sequence"/>
</dbReference>
<dbReference type="Pfam" id="PF03018">
    <property type="entry name" value="Dirigent"/>
    <property type="match status" value="1"/>
</dbReference>
<dbReference type="GO" id="GO:0048046">
    <property type="term" value="C:apoplast"/>
    <property type="evidence" value="ECO:0007669"/>
    <property type="project" value="UniProtKB-SubCell"/>
</dbReference>
<accession>A0A8J5I2E9</accession>